<evidence type="ECO:0000256" key="1">
    <source>
        <dbReference type="SAM" id="MobiDB-lite"/>
    </source>
</evidence>
<keyword evidence="2" id="KW-0732">Signal</keyword>
<reference evidence="3 4" key="1">
    <citation type="journal article" date="2015" name="Genome Biol.">
        <title>Comparative genomics of Steinernema reveals deeply conserved gene regulatory networks.</title>
        <authorList>
            <person name="Dillman A.R."/>
            <person name="Macchietto M."/>
            <person name="Porter C.F."/>
            <person name="Rogers A."/>
            <person name="Williams B."/>
            <person name="Antoshechkin I."/>
            <person name="Lee M.M."/>
            <person name="Goodwin Z."/>
            <person name="Lu X."/>
            <person name="Lewis E.E."/>
            <person name="Goodrich-Blair H."/>
            <person name="Stock S.P."/>
            <person name="Adams B.J."/>
            <person name="Sternberg P.W."/>
            <person name="Mortazavi A."/>
        </authorList>
    </citation>
    <scope>NUCLEOTIDE SEQUENCE [LARGE SCALE GENOMIC DNA]</scope>
    <source>
        <strain evidence="3 4">ALL</strain>
    </source>
</reference>
<feature type="region of interest" description="Disordered" evidence="1">
    <location>
        <begin position="100"/>
        <end position="122"/>
    </location>
</feature>
<keyword evidence="4" id="KW-1185">Reference proteome</keyword>
<feature type="chain" id="PRO_5020880881" evidence="2">
    <location>
        <begin position="19"/>
        <end position="161"/>
    </location>
</feature>
<accession>A0A4U5NED2</accession>
<evidence type="ECO:0000313" key="3">
    <source>
        <dbReference type="EMBL" id="TKR80871.1"/>
    </source>
</evidence>
<name>A0A4U5NED2_STECR</name>
<sequence length="161" mass="19031">MQILHLLAAVLLLVNATAQLHLEGRIRNYEVIRLKNRRQKRSAAYLTASNPSEEVSFTAFGRDYSLVLKPGVFAPSSRGRHRRRRQDRRILPGPKAILQRTRQRKQKSEGVLHAQRRPRRDRTHRFQAGFALLRTRFGPPEERRRAFRRRRHSRVQGVRCR</sequence>
<dbReference type="EMBL" id="AZBU02000004">
    <property type="protein sequence ID" value="TKR80871.1"/>
    <property type="molecule type" value="Genomic_DNA"/>
</dbReference>
<proteinExistence type="predicted"/>
<organism evidence="3 4">
    <name type="scientific">Steinernema carpocapsae</name>
    <name type="common">Entomopathogenic nematode</name>
    <dbReference type="NCBI Taxonomy" id="34508"/>
    <lineage>
        <taxon>Eukaryota</taxon>
        <taxon>Metazoa</taxon>
        <taxon>Ecdysozoa</taxon>
        <taxon>Nematoda</taxon>
        <taxon>Chromadorea</taxon>
        <taxon>Rhabditida</taxon>
        <taxon>Tylenchina</taxon>
        <taxon>Panagrolaimomorpha</taxon>
        <taxon>Strongyloidoidea</taxon>
        <taxon>Steinernematidae</taxon>
        <taxon>Steinernema</taxon>
    </lineage>
</organism>
<feature type="signal peptide" evidence="2">
    <location>
        <begin position="1"/>
        <end position="18"/>
    </location>
</feature>
<reference evidence="3 4" key="2">
    <citation type="journal article" date="2019" name="G3 (Bethesda)">
        <title>Hybrid Assembly of the Genome of the Entomopathogenic Nematode Steinernema carpocapsae Identifies the X-Chromosome.</title>
        <authorList>
            <person name="Serra L."/>
            <person name="Macchietto M."/>
            <person name="Macias-Munoz A."/>
            <person name="McGill C.J."/>
            <person name="Rodriguez I.M."/>
            <person name="Rodriguez B."/>
            <person name="Murad R."/>
            <person name="Mortazavi A."/>
        </authorList>
    </citation>
    <scope>NUCLEOTIDE SEQUENCE [LARGE SCALE GENOMIC DNA]</scope>
    <source>
        <strain evidence="3 4">ALL</strain>
    </source>
</reference>
<protein>
    <submittedName>
        <fullName evidence="3">Uncharacterized protein</fullName>
    </submittedName>
</protein>
<dbReference type="AlphaFoldDB" id="A0A4U5NED2"/>
<evidence type="ECO:0000256" key="2">
    <source>
        <dbReference type="SAM" id="SignalP"/>
    </source>
</evidence>
<gene>
    <name evidence="3" type="ORF">L596_014860</name>
</gene>
<evidence type="ECO:0000313" key="4">
    <source>
        <dbReference type="Proteomes" id="UP000298663"/>
    </source>
</evidence>
<comment type="caution">
    <text evidence="3">The sequence shown here is derived from an EMBL/GenBank/DDBJ whole genome shotgun (WGS) entry which is preliminary data.</text>
</comment>
<dbReference type="Proteomes" id="UP000298663">
    <property type="component" value="Unassembled WGS sequence"/>
</dbReference>